<evidence type="ECO:0000313" key="2">
    <source>
        <dbReference type="EMBL" id="KIJ31575.1"/>
    </source>
</evidence>
<evidence type="ECO:0000313" key="3">
    <source>
        <dbReference type="Proteomes" id="UP000054279"/>
    </source>
</evidence>
<dbReference type="AlphaFoldDB" id="A0A0C9V256"/>
<dbReference type="EMBL" id="KN837240">
    <property type="protein sequence ID" value="KIJ31575.1"/>
    <property type="molecule type" value="Genomic_DNA"/>
</dbReference>
<feature type="compositionally biased region" description="Acidic residues" evidence="1">
    <location>
        <begin position="313"/>
        <end position="322"/>
    </location>
</feature>
<evidence type="ECO:0000256" key="1">
    <source>
        <dbReference type="SAM" id="MobiDB-lite"/>
    </source>
</evidence>
<feature type="compositionally biased region" description="Basic and acidic residues" evidence="1">
    <location>
        <begin position="225"/>
        <end position="259"/>
    </location>
</feature>
<feature type="region of interest" description="Disordered" evidence="1">
    <location>
        <begin position="288"/>
        <end position="330"/>
    </location>
</feature>
<feature type="region of interest" description="Disordered" evidence="1">
    <location>
        <begin position="147"/>
        <end position="166"/>
    </location>
</feature>
<accession>A0A0C9V256</accession>
<reference evidence="2 3" key="1">
    <citation type="submission" date="2014-06" db="EMBL/GenBank/DDBJ databases">
        <title>Evolutionary Origins and Diversification of the Mycorrhizal Mutualists.</title>
        <authorList>
            <consortium name="DOE Joint Genome Institute"/>
            <consortium name="Mycorrhizal Genomics Consortium"/>
            <person name="Kohler A."/>
            <person name="Kuo A."/>
            <person name="Nagy L.G."/>
            <person name="Floudas D."/>
            <person name="Copeland A."/>
            <person name="Barry K.W."/>
            <person name="Cichocki N."/>
            <person name="Veneault-Fourrey C."/>
            <person name="LaButti K."/>
            <person name="Lindquist E.A."/>
            <person name="Lipzen A."/>
            <person name="Lundell T."/>
            <person name="Morin E."/>
            <person name="Murat C."/>
            <person name="Riley R."/>
            <person name="Ohm R."/>
            <person name="Sun H."/>
            <person name="Tunlid A."/>
            <person name="Henrissat B."/>
            <person name="Grigoriev I.V."/>
            <person name="Hibbett D.S."/>
            <person name="Martin F."/>
        </authorList>
    </citation>
    <scope>NUCLEOTIDE SEQUENCE [LARGE SCALE GENOMIC DNA]</scope>
    <source>
        <strain evidence="2 3">SS14</strain>
    </source>
</reference>
<dbReference type="HOGENOM" id="CLU_772002_0_0_1"/>
<feature type="region of interest" description="Disordered" evidence="1">
    <location>
        <begin position="225"/>
        <end position="263"/>
    </location>
</feature>
<sequence length="359" mass="39265">MPAVETATERQKRIAAEAAGQRITQQVGISALKSIANLSVYRNFRPGGALHSPTTETQWYDGLSTPTAVTPNCKRKPLNLVVSPVALVTPHHKRKLRIADDRPDDRPVKLSRLTILLSDLAKVCARERELEVEIQAQVLSICGEQGGTSTVTPGSPDAEPTTPARNNFMPDLTITPVYNSITPVQKLSLSLCHPNGSPVLSSSYGDELYHGYNQMDTKRIEATEARYSRKDARREAAREFVPDSPPHQDHIKGDEKKQADNFSDVQEIGAYETDGGNMRKGHELAASEGGYEGEGKDEGGFAGEQVHSTGSGVDDEYSEEGGYEPGYETQMGRVLVTGLGGTPPEWCKYGKRKDYKSYN</sequence>
<organism evidence="2 3">
    <name type="scientific">Sphaerobolus stellatus (strain SS14)</name>
    <dbReference type="NCBI Taxonomy" id="990650"/>
    <lineage>
        <taxon>Eukaryota</taxon>
        <taxon>Fungi</taxon>
        <taxon>Dikarya</taxon>
        <taxon>Basidiomycota</taxon>
        <taxon>Agaricomycotina</taxon>
        <taxon>Agaricomycetes</taxon>
        <taxon>Phallomycetidae</taxon>
        <taxon>Geastrales</taxon>
        <taxon>Sphaerobolaceae</taxon>
        <taxon>Sphaerobolus</taxon>
    </lineage>
</organism>
<name>A0A0C9V256_SPHS4</name>
<protein>
    <submittedName>
        <fullName evidence="2">Uncharacterized protein</fullName>
    </submittedName>
</protein>
<keyword evidence="3" id="KW-1185">Reference proteome</keyword>
<proteinExistence type="predicted"/>
<gene>
    <name evidence="2" type="ORF">M422DRAFT_266716</name>
</gene>
<dbReference type="Proteomes" id="UP000054279">
    <property type="component" value="Unassembled WGS sequence"/>
</dbReference>